<feature type="transmembrane region" description="Helical" evidence="1">
    <location>
        <begin position="71"/>
        <end position="89"/>
    </location>
</feature>
<dbReference type="InterPro" id="IPR000160">
    <property type="entry name" value="GGDEF_dom"/>
</dbReference>
<dbReference type="InterPro" id="IPR050469">
    <property type="entry name" value="Diguanylate_Cyclase"/>
</dbReference>
<evidence type="ECO:0000313" key="4">
    <source>
        <dbReference type="Proteomes" id="UP000051733"/>
    </source>
</evidence>
<dbReference type="Gene3D" id="3.30.70.270">
    <property type="match status" value="1"/>
</dbReference>
<dbReference type="GO" id="GO:1902201">
    <property type="term" value="P:negative regulation of bacterial-type flagellum-dependent cell motility"/>
    <property type="evidence" value="ECO:0007669"/>
    <property type="project" value="TreeGrafter"/>
</dbReference>
<dbReference type="Proteomes" id="UP000051733">
    <property type="component" value="Unassembled WGS sequence"/>
</dbReference>
<organism evidence="3 4">
    <name type="scientific">Paucilactobacillus vaccinostercus DSM 20634</name>
    <dbReference type="NCBI Taxonomy" id="1423813"/>
    <lineage>
        <taxon>Bacteria</taxon>
        <taxon>Bacillati</taxon>
        <taxon>Bacillota</taxon>
        <taxon>Bacilli</taxon>
        <taxon>Lactobacillales</taxon>
        <taxon>Lactobacillaceae</taxon>
        <taxon>Paucilactobacillus</taxon>
    </lineage>
</organism>
<dbReference type="RefSeq" id="WP_057780181.1">
    <property type="nucleotide sequence ID" value="NZ_AYYY01000061.1"/>
</dbReference>
<dbReference type="PANTHER" id="PTHR45138">
    <property type="entry name" value="REGULATORY COMPONENTS OF SENSORY TRANSDUCTION SYSTEM"/>
    <property type="match status" value="1"/>
</dbReference>
<keyword evidence="1" id="KW-0472">Membrane</keyword>
<feature type="transmembrane region" description="Helical" evidence="1">
    <location>
        <begin position="7"/>
        <end position="26"/>
    </location>
</feature>
<dbReference type="GO" id="GO:0005886">
    <property type="term" value="C:plasma membrane"/>
    <property type="evidence" value="ECO:0007669"/>
    <property type="project" value="TreeGrafter"/>
</dbReference>
<dbReference type="Pfam" id="PF00990">
    <property type="entry name" value="GGDEF"/>
    <property type="match status" value="1"/>
</dbReference>
<evidence type="ECO:0000256" key="1">
    <source>
        <dbReference type="SAM" id="Phobius"/>
    </source>
</evidence>
<keyword evidence="1" id="KW-1133">Transmembrane helix</keyword>
<name>A0A0R2A318_9LACO</name>
<feature type="domain" description="GGDEF" evidence="2">
    <location>
        <begin position="168"/>
        <end position="302"/>
    </location>
</feature>
<dbReference type="CDD" id="cd01949">
    <property type="entry name" value="GGDEF"/>
    <property type="match status" value="1"/>
</dbReference>
<feature type="transmembrane region" description="Helical" evidence="1">
    <location>
        <begin position="32"/>
        <end position="59"/>
    </location>
</feature>
<dbReference type="EMBL" id="AYYY01000061">
    <property type="protein sequence ID" value="KRM60874.1"/>
    <property type="molecule type" value="Genomic_DNA"/>
</dbReference>
<proteinExistence type="predicted"/>
<dbReference type="SUPFAM" id="SSF55073">
    <property type="entry name" value="Nucleotide cyclase"/>
    <property type="match status" value="1"/>
</dbReference>
<dbReference type="PATRIC" id="fig|1423813.3.peg.370"/>
<feature type="transmembrane region" description="Helical" evidence="1">
    <location>
        <begin position="101"/>
        <end position="124"/>
    </location>
</feature>
<dbReference type="GO" id="GO:0043709">
    <property type="term" value="P:cell adhesion involved in single-species biofilm formation"/>
    <property type="evidence" value="ECO:0007669"/>
    <property type="project" value="TreeGrafter"/>
</dbReference>
<accession>A0A0R2A318</accession>
<dbReference type="AlphaFoldDB" id="A0A0R2A318"/>
<dbReference type="NCBIfam" id="TIGR00254">
    <property type="entry name" value="GGDEF"/>
    <property type="match status" value="1"/>
</dbReference>
<sequence length="302" mass="34586">MLINLNLLVINYSVIILESKFSFILLTITNGIVLIISTGIMVSLGIWAAFAAVMALFYVQHLRIRQFDKHPFLYVIFPTLIGPIVWWGFMVQVGRVYKLSWFQTGTMMGSYAVAMIVAVLYTVYVHHVRQIDSKFAKEAKYDGLTGFKNWNAFRVEFETYFRRAREHTGLSIATIDIDKFKAINDQYGHLAGNRALISFANCIVQTQKQQGIACENYRTGGEEFTVIFPGMAVDQAQRYCDDWQNAIRQMTVHYGKEQIKMTISVGLTEVKSTDRTATHIFQRADQNLYQSKRQGRDRLTVG</sequence>
<keyword evidence="1" id="KW-0812">Transmembrane</keyword>
<dbReference type="PANTHER" id="PTHR45138:SF9">
    <property type="entry name" value="DIGUANYLATE CYCLASE DGCM-RELATED"/>
    <property type="match status" value="1"/>
</dbReference>
<dbReference type="SMART" id="SM00267">
    <property type="entry name" value="GGDEF"/>
    <property type="match status" value="1"/>
</dbReference>
<gene>
    <name evidence="3" type="ORF">FC26_GL000363</name>
</gene>
<reference evidence="3 4" key="1">
    <citation type="journal article" date="2015" name="Genome Announc.">
        <title>Expanding the biotechnology potential of lactobacilli through comparative genomics of 213 strains and associated genera.</title>
        <authorList>
            <person name="Sun Z."/>
            <person name="Harris H.M."/>
            <person name="McCann A."/>
            <person name="Guo C."/>
            <person name="Argimon S."/>
            <person name="Zhang W."/>
            <person name="Yang X."/>
            <person name="Jeffery I.B."/>
            <person name="Cooney J.C."/>
            <person name="Kagawa T.F."/>
            <person name="Liu W."/>
            <person name="Song Y."/>
            <person name="Salvetti E."/>
            <person name="Wrobel A."/>
            <person name="Rasinkangas P."/>
            <person name="Parkhill J."/>
            <person name="Rea M.C."/>
            <person name="O'Sullivan O."/>
            <person name="Ritari J."/>
            <person name="Douillard F.P."/>
            <person name="Paul Ross R."/>
            <person name="Yang R."/>
            <person name="Briner A.E."/>
            <person name="Felis G.E."/>
            <person name="de Vos W.M."/>
            <person name="Barrangou R."/>
            <person name="Klaenhammer T.R."/>
            <person name="Caufield P.W."/>
            <person name="Cui Y."/>
            <person name="Zhang H."/>
            <person name="O'Toole P.W."/>
        </authorList>
    </citation>
    <scope>NUCLEOTIDE SEQUENCE [LARGE SCALE GENOMIC DNA]</scope>
    <source>
        <strain evidence="3 4">DSM 20634</strain>
    </source>
</reference>
<dbReference type="InterPro" id="IPR043128">
    <property type="entry name" value="Rev_trsase/Diguanyl_cyclase"/>
</dbReference>
<dbReference type="PROSITE" id="PS50887">
    <property type="entry name" value="GGDEF"/>
    <property type="match status" value="1"/>
</dbReference>
<comment type="caution">
    <text evidence="3">The sequence shown here is derived from an EMBL/GenBank/DDBJ whole genome shotgun (WGS) entry which is preliminary data.</text>
</comment>
<evidence type="ECO:0000313" key="3">
    <source>
        <dbReference type="EMBL" id="KRM60874.1"/>
    </source>
</evidence>
<dbReference type="InterPro" id="IPR029787">
    <property type="entry name" value="Nucleotide_cyclase"/>
</dbReference>
<evidence type="ECO:0000259" key="2">
    <source>
        <dbReference type="PROSITE" id="PS50887"/>
    </source>
</evidence>
<keyword evidence="4" id="KW-1185">Reference proteome</keyword>
<dbReference type="STRING" id="1423813.FC26_GL000363"/>
<dbReference type="GO" id="GO:0052621">
    <property type="term" value="F:diguanylate cyclase activity"/>
    <property type="evidence" value="ECO:0007669"/>
    <property type="project" value="TreeGrafter"/>
</dbReference>
<protein>
    <recommendedName>
        <fullName evidence="2">GGDEF domain-containing protein</fullName>
    </recommendedName>
</protein>